<dbReference type="Gene3D" id="2.60.120.920">
    <property type="match status" value="1"/>
</dbReference>
<reference evidence="1 2" key="1">
    <citation type="submission" date="2019-12" db="EMBL/GenBank/DDBJ databases">
        <title>Draft genome sequences Bradyrhizobium cajani AMBPC1010, Bradyrhizobium pachyrhizi AMBPC1040 and Bradyrhizobium yuanmingense ALSPC3051, three plant growth promoting strains isolated from nodules of Cajanus cajan L. in Dominican Republic.</title>
        <authorList>
            <person name="Flores-Felix J.D."/>
            <person name="Araujo J."/>
            <person name="Diaz-Alcantara C."/>
            <person name="Gonzalez-Andres F."/>
            <person name="Velazquez E."/>
        </authorList>
    </citation>
    <scope>NUCLEOTIDE SEQUENCE [LARGE SCALE GENOMIC DNA]</scope>
    <source>
        <strain evidence="1 2">1040</strain>
    </source>
</reference>
<evidence type="ECO:0000313" key="2">
    <source>
        <dbReference type="Proteomes" id="UP000436468"/>
    </source>
</evidence>
<gene>
    <name evidence="1" type="ORF">GPL21_33420</name>
</gene>
<sequence length="217" mass="22068">MWSTGGWVQDKSGWWRPAAGGSGFAPTTFDPGTLSNASLSNGNLTATRSNTSTGGAQSISYKSAGKYYWEDVVGASHGSTDFVGIMAASYGYFQAINGNTGPGAGVWLGGGQIVNNGGTTGSFGGAVNAPGTVIRNAFDGGNGKFWQAINGGFWENNAAWDPATNTGGRTYPTAAMAPAVAFSQYGSPQVGDNITADYGATPFAYPVPSGFTAGWPA</sequence>
<comment type="caution">
    <text evidence="1">The sequence shown here is derived from an EMBL/GenBank/DDBJ whole genome shotgun (WGS) entry which is preliminary data.</text>
</comment>
<accession>A0A844SVG0</accession>
<dbReference type="Proteomes" id="UP000436468">
    <property type="component" value="Unassembled WGS sequence"/>
</dbReference>
<name>A0A844SVG0_9BRAD</name>
<proteinExistence type="predicted"/>
<dbReference type="RefSeq" id="WP_157348091.1">
    <property type="nucleotide sequence ID" value="NZ_WQNF01000036.1"/>
</dbReference>
<organism evidence="1 2">
    <name type="scientific">Bradyrhizobium pachyrhizi</name>
    <dbReference type="NCBI Taxonomy" id="280333"/>
    <lineage>
        <taxon>Bacteria</taxon>
        <taxon>Pseudomonadati</taxon>
        <taxon>Pseudomonadota</taxon>
        <taxon>Alphaproteobacteria</taxon>
        <taxon>Hyphomicrobiales</taxon>
        <taxon>Nitrobacteraceae</taxon>
        <taxon>Bradyrhizobium</taxon>
    </lineage>
</organism>
<dbReference type="InterPro" id="IPR043136">
    <property type="entry name" value="B30.2/SPRY_sf"/>
</dbReference>
<evidence type="ECO:0000313" key="1">
    <source>
        <dbReference type="EMBL" id="MVT69986.1"/>
    </source>
</evidence>
<dbReference type="AlphaFoldDB" id="A0A844SVG0"/>
<dbReference type="EMBL" id="WQNF01000036">
    <property type="protein sequence ID" value="MVT69986.1"/>
    <property type="molecule type" value="Genomic_DNA"/>
</dbReference>
<protein>
    <submittedName>
        <fullName evidence="1">Uncharacterized protein</fullName>
    </submittedName>
</protein>
<keyword evidence="2" id="KW-1185">Reference proteome</keyword>